<keyword evidence="6" id="KW-1185">Reference proteome</keyword>
<dbReference type="EMBL" id="UYRW01001467">
    <property type="protein sequence ID" value="VDK77696.1"/>
    <property type="molecule type" value="Genomic_DNA"/>
</dbReference>
<dbReference type="InterPro" id="IPR009057">
    <property type="entry name" value="Homeodomain-like_sf"/>
</dbReference>
<dbReference type="PANTHER" id="PTHR19303">
    <property type="entry name" value="TRANSPOSON"/>
    <property type="match status" value="1"/>
</dbReference>
<dbReference type="STRING" id="42157.A0A182EBP0"/>
<feature type="compositionally biased region" description="Polar residues" evidence="3">
    <location>
        <begin position="26"/>
        <end position="43"/>
    </location>
</feature>
<organism evidence="7">
    <name type="scientific">Onchocerca ochengi</name>
    <name type="common">Filarial nematode worm</name>
    <dbReference type="NCBI Taxonomy" id="42157"/>
    <lineage>
        <taxon>Eukaryota</taxon>
        <taxon>Metazoa</taxon>
        <taxon>Ecdysozoa</taxon>
        <taxon>Nematoda</taxon>
        <taxon>Chromadorea</taxon>
        <taxon>Rhabditida</taxon>
        <taxon>Spirurina</taxon>
        <taxon>Spiruromorpha</taxon>
        <taxon>Filarioidea</taxon>
        <taxon>Onchocercidae</taxon>
        <taxon>Onchocerca</taxon>
    </lineage>
</organism>
<name>A0A182EBP0_ONCOC</name>
<reference evidence="5 6" key="2">
    <citation type="submission" date="2018-08" db="EMBL/GenBank/DDBJ databases">
        <authorList>
            <person name="Laetsch R D."/>
            <person name="Stevens L."/>
            <person name="Kumar S."/>
            <person name="Blaxter L. M."/>
        </authorList>
    </citation>
    <scope>NUCLEOTIDE SEQUENCE [LARGE SCALE GENOMIC DNA]</scope>
</reference>
<dbReference type="AlphaFoldDB" id="A0A182EBP0"/>
<dbReference type="Pfam" id="PF03221">
    <property type="entry name" value="HTH_Tnp_Tc5"/>
    <property type="match status" value="1"/>
</dbReference>
<evidence type="ECO:0000313" key="7">
    <source>
        <dbReference type="WBParaSite" id="nOo.2.0.1.t05474-RA"/>
    </source>
</evidence>
<gene>
    <name evidence="5" type="ORF">NOO_LOCUS5474</name>
</gene>
<dbReference type="Proteomes" id="UP000271087">
    <property type="component" value="Unassembled WGS sequence"/>
</dbReference>
<dbReference type="OrthoDB" id="6502958at2759"/>
<dbReference type="Gene3D" id="1.10.10.10">
    <property type="entry name" value="Winged helix-like DNA-binding domain superfamily/Winged helix DNA-binding domain"/>
    <property type="match status" value="1"/>
</dbReference>
<dbReference type="GO" id="GO:0003677">
    <property type="term" value="F:DNA binding"/>
    <property type="evidence" value="ECO:0007669"/>
    <property type="project" value="UniProtKB-KW"/>
</dbReference>
<proteinExistence type="predicted"/>
<reference evidence="7" key="1">
    <citation type="submission" date="2016-06" db="UniProtKB">
        <authorList>
            <consortium name="WormBaseParasite"/>
        </authorList>
    </citation>
    <scope>IDENTIFICATION</scope>
</reference>
<dbReference type="PROSITE" id="PS51253">
    <property type="entry name" value="HTH_CENPB"/>
    <property type="match status" value="1"/>
</dbReference>
<evidence type="ECO:0000256" key="3">
    <source>
        <dbReference type="SAM" id="MobiDB-lite"/>
    </source>
</evidence>
<evidence type="ECO:0000256" key="1">
    <source>
        <dbReference type="ARBA" id="ARBA00004123"/>
    </source>
</evidence>
<dbReference type="Gene3D" id="1.10.10.60">
    <property type="entry name" value="Homeodomain-like"/>
    <property type="match status" value="1"/>
</dbReference>
<evidence type="ECO:0000256" key="2">
    <source>
        <dbReference type="ARBA" id="ARBA00023125"/>
    </source>
</evidence>
<evidence type="ECO:0000259" key="4">
    <source>
        <dbReference type="PROSITE" id="PS51253"/>
    </source>
</evidence>
<dbReference type="GO" id="GO:0005634">
    <property type="term" value="C:nucleus"/>
    <property type="evidence" value="ECO:0007669"/>
    <property type="project" value="UniProtKB-SubCell"/>
</dbReference>
<sequence length="325" mass="36209">MVDDIATGNLEATISRKRKPVPIKSGRSSNSNVMTGNDDNNCGTESMVAQKGRKLKQYVLEEKLDIIDYAKIIGNRAAGREFNVAESSIREWRKNEQRLRSMFETTPERSRLDGGGRRPVSEDLEKNLLQYVTSKNDSETALTWHDIKEKANALWKDICDRNPEYNDRGFTANMGWVARFVRRNNITLQVANSTSTISPKLVNKNDNNSNIIDNLINRSDGNPICCNTSNMMANSSCTLPFKVSRISDLTVANANICRQNDVTKVNATTITTTATTISTTTTATVNIATINNSSTVSVKKRRKNFIPKKVVPNDVICLAANNRIQ</sequence>
<evidence type="ECO:0000313" key="5">
    <source>
        <dbReference type="EMBL" id="VDK77696.1"/>
    </source>
</evidence>
<keyword evidence="2" id="KW-0238">DNA-binding</keyword>
<evidence type="ECO:0000313" key="6">
    <source>
        <dbReference type="Proteomes" id="UP000271087"/>
    </source>
</evidence>
<dbReference type="SUPFAM" id="SSF46689">
    <property type="entry name" value="Homeodomain-like"/>
    <property type="match status" value="1"/>
</dbReference>
<dbReference type="InterPro" id="IPR006600">
    <property type="entry name" value="HTH_CenpB_DNA-bd_dom"/>
</dbReference>
<feature type="region of interest" description="Disordered" evidence="3">
    <location>
        <begin position="21"/>
        <end position="43"/>
    </location>
</feature>
<dbReference type="InterPro" id="IPR050863">
    <property type="entry name" value="CenT-Element_Derived"/>
</dbReference>
<dbReference type="PANTHER" id="PTHR19303:SF74">
    <property type="entry name" value="POGO TRANSPOSABLE ELEMENT WITH KRAB DOMAIN"/>
    <property type="match status" value="1"/>
</dbReference>
<protein>
    <submittedName>
        <fullName evidence="7">HTH CENPB-type domain-containing protein</fullName>
    </submittedName>
</protein>
<dbReference type="SMART" id="SM00674">
    <property type="entry name" value="CENPB"/>
    <property type="match status" value="1"/>
</dbReference>
<comment type="subcellular location">
    <subcellularLocation>
        <location evidence="1">Nucleus</location>
    </subcellularLocation>
</comment>
<accession>A0A182EBP0</accession>
<dbReference type="WBParaSite" id="nOo.2.0.1.t05474-RA">
    <property type="protein sequence ID" value="nOo.2.0.1.t05474-RA"/>
    <property type="gene ID" value="nOo.2.0.1.g05474"/>
</dbReference>
<feature type="domain" description="HTH CENPB-type" evidence="4">
    <location>
        <begin position="112"/>
        <end position="190"/>
    </location>
</feature>
<dbReference type="InterPro" id="IPR036388">
    <property type="entry name" value="WH-like_DNA-bd_sf"/>
</dbReference>